<reference evidence="2 3" key="1">
    <citation type="submission" date="2024-11" db="EMBL/GenBank/DDBJ databases">
        <title>Chromosome-level genome assembly of the freshwater bivalve Anodonta woodiana.</title>
        <authorList>
            <person name="Chen X."/>
        </authorList>
    </citation>
    <scope>NUCLEOTIDE SEQUENCE [LARGE SCALE GENOMIC DNA]</scope>
    <source>
        <strain evidence="2">MN2024</strain>
        <tissue evidence="2">Gills</tissue>
    </source>
</reference>
<evidence type="ECO:0000313" key="2">
    <source>
        <dbReference type="EMBL" id="KAL3875538.1"/>
    </source>
</evidence>
<dbReference type="InterPro" id="IPR038356">
    <property type="entry name" value="Tma16_sf"/>
</dbReference>
<evidence type="ECO:0008006" key="4">
    <source>
        <dbReference type="Google" id="ProtNLM"/>
    </source>
</evidence>
<accession>A0ABD3WQM0</accession>
<gene>
    <name evidence="2" type="ORF">ACJMK2_033482</name>
</gene>
<name>A0ABD3WQM0_SINWO</name>
<comment type="similarity">
    <text evidence="1">Belongs to the TMA16 family.</text>
</comment>
<dbReference type="AlphaFoldDB" id="A0ABD3WQM0"/>
<dbReference type="EMBL" id="JBJQND010000005">
    <property type="protein sequence ID" value="KAL3875538.1"/>
    <property type="molecule type" value="Genomic_DNA"/>
</dbReference>
<proteinExistence type="inferred from homology"/>
<dbReference type="Gene3D" id="1.20.1440.170">
    <property type="entry name" value="Translation machinery-associated protein 16-like"/>
    <property type="match status" value="1"/>
</dbReference>
<dbReference type="PANTHER" id="PTHR13349:SF2">
    <property type="entry name" value="TRANSLATION MACHINERY-ASSOCIATED PROTEIN 16"/>
    <property type="match status" value="1"/>
</dbReference>
<dbReference type="FunFam" id="1.20.1440.170:FF:000001">
    <property type="entry name" value="Translation machinery-associated 16 homolog"/>
    <property type="match status" value="1"/>
</dbReference>
<dbReference type="InterPro" id="IPR021346">
    <property type="entry name" value="Tma16"/>
</dbReference>
<sequence length="170" mass="19734">MPKSLKAPISQTRKVIHPNSRVAEQLARKSAHEIRKYRSQSGHAAKVELLVQKLKWFQENLDPQKTTFVKSDLAELCEKYLQRFEQELEQIQIINSVGCRQKGNQHVQREVAIKLTLERETKEFEDSGMEVPDLINGKNLQAFKSWTGEAKYLPNLKLRKSFKKDLEKSS</sequence>
<organism evidence="2 3">
    <name type="scientific">Sinanodonta woodiana</name>
    <name type="common">Chinese pond mussel</name>
    <name type="synonym">Anodonta woodiana</name>
    <dbReference type="NCBI Taxonomy" id="1069815"/>
    <lineage>
        <taxon>Eukaryota</taxon>
        <taxon>Metazoa</taxon>
        <taxon>Spiralia</taxon>
        <taxon>Lophotrochozoa</taxon>
        <taxon>Mollusca</taxon>
        <taxon>Bivalvia</taxon>
        <taxon>Autobranchia</taxon>
        <taxon>Heteroconchia</taxon>
        <taxon>Palaeoheterodonta</taxon>
        <taxon>Unionida</taxon>
        <taxon>Unionoidea</taxon>
        <taxon>Unionidae</taxon>
        <taxon>Unioninae</taxon>
        <taxon>Sinanodonta</taxon>
    </lineage>
</organism>
<keyword evidence="3" id="KW-1185">Reference proteome</keyword>
<dbReference type="Proteomes" id="UP001634394">
    <property type="component" value="Unassembled WGS sequence"/>
</dbReference>
<dbReference type="PANTHER" id="PTHR13349">
    <property type="entry name" value="TRANSLATION MACHINERY-ASSOCIATED PROTEIN 16"/>
    <property type="match status" value="1"/>
</dbReference>
<protein>
    <recommendedName>
        <fullName evidence="4">Translation machinery-associated protein 16</fullName>
    </recommendedName>
</protein>
<comment type="caution">
    <text evidence="2">The sequence shown here is derived from an EMBL/GenBank/DDBJ whole genome shotgun (WGS) entry which is preliminary data.</text>
</comment>
<evidence type="ECO:0000313" key="3">
    <source>
        <dbReference type="Proteomes" id="UP001634394"/>
    </source>
</evidence>
<dbReference type="Pfam" id="PF11176">
    <property type="entry name" value="Tma16"/>
    <property type="match status" value="1"/>
</dbReference>
<evidence type="ECO:0000256" key="1">
    <source>
        <dbReference type="ARBA" id="ARBA00034127"/>
    </source>
</evidence>